<dbReference type="EC" id="5.1.3.14" evidence="4"/>
<organism evidence="7 8">
    <name type="scientific">Polymorphobacter multimanifer</name>
    <dbReference type="NCBI Taxonomy" id="1070431"/>
    <lineage>
        <taxon>Bacteria</taxon>
        <taxon>Pseudomonadati</taxon>
        <taxon>Pseudomonadota</taxon>
        <taxon>Alphaproteobacteria</taxon>
        <taxon>Sphingomonadales</taxon>
        <taxon>Sphingosinicellaceae</taxon>
        <taxon>Polymorphobacter</taxon>
    </lineage>
</organism>
<reference evidence="7 8" key="1">
    <citation type="submission" date="2020-08" db="EMBL/GenBank/DDBJ databases">
        <title>Genomic Encyclopedia of Type Strains, Phase IV (KMG-IV): sequencing the most valuable type-strain genomes for metagenomic binning, comparative biology and taxonomic classification.</title>
        <authorList>
            <person name="Goeker M."/>
        </authorList>
    </citation>
    <scope>NUCLEOTIDE SEQUENCE [LARGE SCALE GENOMIC DNA]</scope>
    <source>
        <strain evidence="7 8">DSM 102189</strain>
    </source>
</reference>
<dbReference type="PANTHER" id="PTHR43174">
    <property type="entry name" value="UDP-N-ACETYLGLUCOSAMINE 2-EPIMERASE"/>
    <property type="match status" value="1"/>
</dbReference>
<comment type="catalytic activity">
    <reaction evidence="2">
        <text>UDP-N-acetyl-alpha-D-glucosamine = UDP-N-acetyl-alpha-D-mannosamine</text>
        <dbReference type="Rhea" id="RHEA:17213"/>
        <dbReference type="ChEBI" id="CHEBI:57705"/>
        <dbReference type="ChEBI" id="CHEBI:68623"/>
        <dbReference type="EC" id="5.1.3.14"/>
    </reaction>
</comment>
<dbReference type="PANTHER" id="PTHR43174:SF2">
    <property type="entry name" value="UDP-N-ACETYLGLUCOSAMINE 2-EPIMERASE"/>
    <property type="match status" value="1"/>
</dbReference>
<evidence type="ECO:0000256" key="5">
    <source>
        <dbReference type="RuleBase" id="RU003513"/>
    </source>
</evidence>
<keyword evidence="8" id="KW-1185">Reference proteome</keyword>
<evidence type="ECO:0000259" key="6">
    <source>
        <dbReference type="Pfam" id="PF02350"/>
    </source>
</evidence>
<evidence type="ECO:0000256" key="3">
    <source>
        <dbReference type="ARBA" id="ARBA00038209"/>
    </source>
</evidence>
<dbReference type="RefSeq" id="WP_184198399.1">
    <property type="nucleotide sequence ID" value="NZ_JACIIV010000011.1"/>
</dbReference>
<dbReference type="NCBIfam" id="TIGR00236">
    <property type="entry name" value="wecB"/>
    <property type="match status" value="1"/>
</dbReference>
<gene>
    <name evidence="7" type="ORF">FHS79_001744</name>
</gene>
<dbReference type="InterPro" id="IPR003331">
    <property type="entry name" value="UDP_GlcNAc_Epimerase_2_dom"/>
</dbReference>
<evidence type="ECO:0000313" key="8">
    <source>
        <dbReference type="Proteomes" id="UP000538147"/>
    </source>
</evidence>
<dbReference type="CDD" id="cd03786">
    <property type="entry name" value="GTB_UDP-GlcNAc_2-Epimerase"/>
    <property type="match status" value="1"/>
</dbReference>
<dbReference type="SUPFAM" id="SSF53756">
    <property type="entry name" value="UDP-Glycosyltransferase/glycogen phosphorylase"/>
    <property type="match status" value="1"/>
</dbReference>
<dbReference type="AlphaFoldDB" id="A0A841LCN5"/>
<dbReference type="GO" id="GO:0008761">
    <property type="term" value="F:UDP-N-acetylglucosamine 2-epimerase activity"/>
    <property type="evidence" value="ECO:0007669"/>
    <property type="project" value="UniProtKB-EC"/>
</dbReference>
<sequence length="367" mass="37677">MFLLVGGTRPEAVKLAPLVLALRARGCVVRVVATGQHMRLFDETLAAFGLVADVRLGVLEGARTPAEVLGRLVPVLAGLMPGHKAVVVQGDTTSALGGALAAHYAGVPLVHVEAGLRTGGPEPFPEEMHRTLIGQLADLHFAPTAAAVAALAAEGVAGERVVMTGNSGIDALLWMHARLRSDAALAAAAAAPLAGVDRRRPLLLVTMHRRENHGAGLDAVLAALVVLSDGMEIVLPVHPHPSVEWPVHAALAGRPGVHLLPPLGYPAFVWAMMQATLALTDSGGVQEEAPALGLPVLVMRGVTERPEGLATGNARMVGTETGAIVAAVRGLLMGEGLSAMAEPTLPYGVGDAAGVMAGVMVERFGRA</sequence>
<comment type="caution">
    <text evidence="7">The sequence shown here is derived from an EMBL/GenBank/DDBJ whole genome shotgun (WGS) entry which is preliminary data.</text>
</comment>
<evidence type="ECO:0000256" key="4">
    <source>
        <dbReference type="ARBA" id="ARBA00038858"/>
    </source>
</evidence>
<feature type="domain" description="UDP-N-acetylglucosamine 2-epimerase" evidence="6">
    <location>
        <begin position="27"/>
        <end position="355"/>
    </location>
</feature>
<comment type="similarity">
    <text evidence="3 5">Belongs to the UDP-N-acetylglucosamine 2-epimerase family.</text>
</comment>
<dbReference type="Gene3D" id="3.40.50.2000">
    <property type="entry name" value="Glycogen Phosphorylase B"/>
    <property type="match status" value="2"/>
</dbReference>
<evidence type="ECO:0000256" key="1">
    <source>
        <dbReference type="ARBA" id="ARBA00023235"/>
    </source>
</evidence>
<evidence type="ECO:0000256" key="2">
    <source>
        <dbReference type="ARBA" id="ARBA00036080"/>
    </source>
</evidence>
<name>A0A841LCN5_9SPHN</name>
<dbReference type="Pfam" id="PF02350">
    <property type="entry name" value="Epimerase_2"/>
    <property type="match status" value="1"/>
</dbReference>
<dbReference type="EMBL" id="JACIIV010000011">
    <property type="protein sequence ID" value="MBB6227575.1"/>
    <property type="molecule type" value="Genomic_DNA"/>
</dbReference>
<protein>
    <recommendedName>
        <fullName evidence="4">UDP-N-acetylglucosamine 2-epimerase (non-hydrolyzing)</fullName>
        <ecNumber evidence="4">5.1.3.14</ecNumber>
    </recommendedName>
</protein>
<dbReference type="InterPro" id="IPR029767">
    <property type="entry name" value="WecB-like"/>
</dbReference>
<dbReference type="Proteomes" id="UP000538147">
    <property type="component" value="Unassembled WGS sequence"/>
</dbReference>
<evidence type="ECO:0000313" key="7">
    <source>
        <dbReference type="EMBL" id="MBB6227575.1"/>
    </source>
</evidence>
<proteinExistence type="inferred from homology"/>
<keyword evidence="1 5" id="KW-0413">Isomerase</keyword>
<accession>A0A841LCN5</accession>